<reference evidence="8 9" key="2">
    <citation type="submission" date="2018-11" db="EMBL/GenBank/DDBJ databases">
        <authorList>
            <consortium name="Pathogen Informatics"/>
        </authorList>
    </citation>
    <scope>NUCLEOTIDE SEQUENCE [LARGE SCALE GENOMIC DNA]</scope>
</reference>
<dbReference type="PANTHER" id="PTHR14196:SF12">
    <property type="entry name" value="ZINC FINGER PROTEIN 208-LIKE"/>
    <property type="match status" value="1"/>
</dbReference>
<keyword evidence="1" id="KW-0479">Metal-binding</keyword>
<evidence type="ECO:0000313" key="9">
    <source>
        <dbReference type="Proteomes" id="UP000274504"/>
    </source>
</evidence>
<feature type="compositionally biased region" description="Polar residues" evidence="6">
    <location>
        <begin position="70"/>
        <end position="79"/>
    </location>
</feature>
<evidence type="ECO:0000313" key="10">
    <source>
        <dbReference type="WBParaSite" id="HDID_0000216101-mRNA-1"/>
    </source>
</evidence>
<reference evidence="10" key="1">
    <citation type="submission" date="2017-02" db="UniProtKB">
        <authorList>
            <consortium name="WormBaseParasite"/>
        </authorList>
    </citation>
    <scope>IDENTIFICATION</scope>
</reference>
<dbReference type="AlphaFoldDB" id="A0A0R3SC85"/>
<sequence>MEFSNKISDLTNRFLLNLQSIKLKSTIRDAIASRLHLSDNSKVQIEGTLMLDVSGTITPIILTFGDGRNSEASSQSSRTPSKRKAYRPVKFTGQQSAPCSDELISLNQFPRSESISPTPMMDCALDLTKGASVPLSLQETPVKQDNVPANEVMRLFQQNLFSSPGLPLYQSAATLPTILPNIQFEPNCVSPPLKKRKRVVGTSVRKLCDVRQFRCNQCDGIFSSLRDLECHTVDAHGGFKCHLCKKPFTQRSNLQRHALKHVDFKPFECILCEKAYYRKDHLMRHMQKTHPFHLVEENIRVKLRSSESLDYLRQINEDRATTNIVTQDEGTSNGPIKMEDVKGFESEELAAMASDTNFIESPSKNSSDFLSDESIPPNADEFTLPSSSS</sequence>
<keyword evidence="4" id="KW-0862">Zinc</keyword>
<dbReference type="GO" id="GO:0000981">
    <property type="term" value="F:DNA-binding transcription factor activity, RNA polymerase II-specific"/>
    <property type="evidence" value="ECO:0007669"/>
    <property type="project" value="TreeGrafter"/>
</dbReference>
<dbReference type="Proteomes" id="UP000274504">
    <property type="component" value="Unassembled WGS sequence"/>
</dbReference>
<evidence type="ECO:0000256" key="5">
    <source>
        <dbReference type="PROSITE-ProRule" id="PRU00042"/>
    </source>
</evidence>
<dbReference type="InterPro" id="IPR050717">
    <property type="entry name" value="C2H2-ZF_Transcription_Reg"/>
</dbReference>
<feature type="region of interest" description="Disordered" evidence="6">
    <location>
        <begin position="67"/>
        <end position="86"/>
    </location>
</feature>
<feature type="domain" description="C2H2-type" evidence="7">
    <location>
        <begin position="213"/>
        <end position="241"/>
    </location>
</feature>
<feature type="domain" description="C2H2-type" evidence="7">
    <location>
        <begin position="267"/>
        <end position="290"/>
    </location>
</feature>
<dbReference type="EMBL" id="UYSG01000493">
    <property type="protein sequence ID" value="VDL19623.1"/>
    <property type="molecule type" value="Genomic_DNA"/>
</dbReference>
<dbReference type="Gene3D" id="3.30.160.60">
    <property type="entry name" value="Classic Zinc Finger"/>
    <property type="match status" value="2"/>
</dbReference>
<dbReference type="GO" id="GO:0005634">
    <property type="term" value="C:nucleus"/>
    <property type="evidence" value="ECO:0007669"/>
    <property type="project" value="TreeGrafter"/>
</dbReference>
<feature type="region of interest" description="Disordered" evidence="6">
    <location>
        <begin position="355"/>
        <end position="389"/>
    </location>
</feature>
<feature type="domain" description="C2H2-type" evidence="7">
    <location>
        <begin position="239"/>
        <end position="266"/>
    </location>
</feature>
<name>A0A0R3SC85_HYMDI</name>
<dbReference type="Pfam" id="PF00096">
    <property type="entry name" value="zf-C2H2"/>
    <property type="match status" value="2"/>
</dbReference>
<dbReference type="PROSITE" id="PS00028">
    <property type="entry name" value="ZINC_FINGER_C2H2_1"/>
    <property type="match status" value="2"/>
</dbReference>
<dbReference type="GO" id="GO:0000977">
    <property type="term" value="F:RNA polymerase II transcription regulatory region sequence-specific DNA binding"/>
    <property type="evidence" value="ECO:0007669"/>
    <property type="project" value="TreeGrafter"/>
</dbReference>
<evidence type="ECO:0000259" key="7">
    <source>
        <dbReference type="PROSITE" id="PS50157"/>
    </source>
</evidence>
<evidence type="ECO:0000256" key="1">
    <source>
        <dbReference type="ARBA" id="ARBA00022723"/>
    </source>
</evidence>
<proteinExistence type="predicted"/>
<protein>
    <submittedName>
        <fullName evidence="10">C2H2-type domain-containing protein</fullName>
    </submittedName>
</protein>
<evidence type="ECO:0000256" key="6">
    <source>
        <dbReference type="SAM" id="MobiDB-lite"/>
    </source>
</evidence>
<dbReference type="STRING" id="6216.A0A0R3SC85"/>
<accession>A0A0R3SC85</accession>
<evidence type="ECO:0000313" key="8">
    <source>
        <dbReference type="EMBL" id="VDL19623.1"/>
    </source>
</evidence>
<dbReference type="PROSITE" id="PS50157">
    <property type="entry name" value="ZINC_FINGER_C2H2_2"/>
    <property type="match status" value="3"/>
</dbReference>
<dbReference type="OrthoDB" id="10066279at2759"/>
<evidence type="ECO:0000256" key="3">
    <source>
        <dbReference type="ARBA" id="ARBA00022771"/>
    </source>
</evidence>
<feature type="compositionally biased region" description="Polar residues" evidence="6">
    <location>
        <begin position="355"/>
        <end position="369"/>
    </location>
</feature>
<gene>
    <name evidence="8" type="ORF">HDID_LOCUS2162</name>
</gene>
<dbReference type="PANTHER" id="PTHR14196">
    <property type="entry name" value="ODD-SKIPPED - RELATED"/>
    <property type="match status" value="1"/>
</dbReference>
<dbReference type="GO" id="GO:0008270">
    <property type="term" value="F:zinc ion binding"/>
    <property type="evidence" value="ECO:0007669"/>
    <property type="project" value="UniProtKB-KW"/>
</dbReference>
<keyword evidence="2" id="KW-0677">Repeat</keyword>
<organism evidence="10">
    <name type="scientific">Hymenolepis diminuta</name>
    <name type="common">Rat tapeworm</name>
    <dbReference type="NCBI Taxonomy" id="6216"/>
    <lineage>
        <taxon>Eukaryota</taxon>
        <taxon>Metazoa</taxon>
        <taxon>Spiralia</taxon>
        <taxon>Lophotrochozoa</taxon>
        <taxon>Platyhelminthes</taxon>
        <taxon>Cestoda</taxon>
        <taxon>Eucestoda</taxon>
        <taxon>Cyclophyllidea</taxon>
        <taxon>Hymenolepididae</taxon>
        <taxon>Hymenolepis</taxon>
    </lineage>
</organism>
<evidence type="ECO:0000256" key="4">
    <source>
        <dbReference type="ARBA" id="ARBA00022833"/>
    </source>
</evidence>
<dbReference type="InterPro" id="IPR013087">
    <property type="entry name" value="Znf_C2H2_type"/>
</dbReference>
<dbReference type="InterPro" id="IPR036236">
    <property type="entry name" value="Znf_C2H2_sf"/>
</dbReference>
<dbReference type="WBParaSite" id="HDID_0000216101-mRNA-1">
    <property type="protein sequence ID" value="HDID_0000216101-mRNA-1"/>
    <property type="gene ID" value="HDID_0000216101"/>
</dbReference>
<dbReference type="SMART" id="SM00355">
    <property type="entry name" value="ZnF_C2H2"/>
    <property type="match status" value="3"/>
</dbReference>
<evidence type="ECO:0000256" key="2">
    <source>
        <dbReference type="ARBA" id="ARBA00022737"/>
    </source>
</evidence>
<keyword evidence="3 5" id="KW-0863">Zinc-finger</keyword>
<dbReference type="SUPFAM" id="SSF57667">
    <property type="entry name" value="beta-beta-alpha zinc fingers"/>
    <property type="match status" value="1"/>
</dbReference>